<dbReference type="HOGENOM" id="CLU_2775944_0_0_1"/>
<gene>
    <name evidence="1" type="ORF">PV10_09175</name>
</gene>
<sequence length="69" mass="7052">MATDTLDVISGARFGKCGNPVCQVIAVAEDDDIVGSTILGAEQDIPLSPGPRIIETITDTVGPLRGTLG</sequence>
<dbReference type="GeneID" id="27327020"/>
<organism evidence="1 2">
    <name type="scientific">Exophiala mesophila</name>
    <name type="common">Black yeast-like fungus</name>
    <dbReference type="NCBI Taxonomy" id="212818"/>
    <lineage>
        <taxon>Eukaryota</taxon>
        <taxon>Fungi</taxon>
        <taxon>Dikarya</taxon>
        <taxon>Ascomycota</taxon>
        <taxon>Pezizomycotina</taxon>
        <taxon>Eurotiomycetes</taxon>
        <taxon>Chaetothyriomycetidae</taxon>
        <taxon>Chaetothyriales</taxon>
        <taxon>Herpotrichiellaceae</taxon>
        <taxon>Exophiala</taxon>
    </lineage>
</organism>
<protein>
    <submittedName>
        <fullName evidence="1">Uncharacterized protein</fullName>
    </submittedName>
</protein>
<dbReference type="Proteomes" id="UP000054302">
    <property type="component" value="Unassembled WGS sequence"/>
</dbReference>
<dbReference type="RefSeq" id="XP_016219570.1">
    <property type="nucleotide sequence ID" value="XM_016374299.1"/>
</dbReference>
<proteinExistence type="predicted"/>
<evidence type="ECO:0000313" key="2">
    <source>
        <dbReference type="Proteomes" id="UP000054302"/>
    </source>
</evidence>
<name>A0A0D1XIK7_EXOME</name>
<accession>A0A0D1XIK7</accession>
<keyword evidence="2" id="KW-1185">Reference proteome</keyword>
<dbReference type="AlphaFoldDB" id="A0A0D1XIK7"/>
<dbReference type="EMBL" id="KN847527">
    <property type="protein sequence ID" value="KIV87996.1"/>
    <property type="molecule type" value="Genomic_DNA"/>
</dbReference>
<dbReference type="VEuPathDB" id="FungiDB:PV10_09175"/>
<evidence type="ECO:0000313" key="1">
    <source>
        <dbReference type="EMBL" id="KIV87996.1"/>
    </source>
</evidence>
<reference evidence="1 2" key="1">
    <citation type="submission" date="2015-01" db="EMBL/GenBank/DDBJ databases">
        <title>The Genome Sequence of Exophiala mesophila CBS40295.</title>
        <authorList>
            <consortium name="The Broad Institute Genomics Platform"/>
            <person name="Cuomo C."/>
            <person name="de Hoog S."/>
            <person name="Gorbushina A."/>
            <person name="Stielow B."/>
            <person name="Teixiera M."/>
            <person name="Abouelleil A."/>
            <person name="Chapman S.B."/>
            <person name="Priest M."/>
            <person name="Young S.K."/>
            <person name="Wortman J."/>
            <person name="Nusbaum C."/>
            <person name="Birren B."/>
        </authorList>
    </citation>
    <scope>NUCLEOTIDE SEQUENCE [LARGE SCALE GENOMIC DNA]</scope>
    <source>
        <strain evidence="1 2">CBS 40295</strain>
    </source>
</reference>